<feature type="transmembrane region" description="Helical" evidence="1">
    <location>
        <begin position="67"/>
        <end position="85"/>
    </location>
</feature>
<evidence type="ECO:0000313" key="3">
    <source>
        <dbReference type="Proteomes" id="UP000176511"/>
    </source>
</evidence>
<sequence length="131" mass="14754">MKKVIGIWLLCAGAVFFYLVIVTRVVSPYYIAKFEPLNAAGIAILASFLSLFIIAWRYDTDILRKRLVFIASTLYLIFAGMAVTLDRVALFAEAPKIPLVHIGIMTIAPISAICLTITYRRLRRDMNKITL</sequence>
<protein>
    <submittedName>
        <fullName evidence="2">Uncharacterized protein</fullName>
    </submittedName>
</protein>
<organism evidence="2 3">
    <name type="scientific">Candidatus Kaiserbacteria bacterium RIFCSPHIGHO2_02_FULL_49_34</name>
    <dbReference type="NCBI Taxonomy" id="1798491"/>
    <lineage>
        <taxon>Bacteria</taxon>
        <taxon>Candidatus Kaiseribacteriota</taxon>
    </lineage>
</organism>
<accession>A0A1F6DKB4</accession>
<proteinExistence type="predicted"/>
<keyword evidence="1" id="KW-0812">Transmembrane</keyword>
<gene>
    <name evidence="2" type="ORF">A3C87_00310</name>
</gene>
<dbReference type="EMBL" id="MFLE01000014">
    <property type="protein sequence ID" value="OGG61826.1"/>
    <property type="molecule type" value="Genomic_DNA"/>
</dbReference>
<evidence type="ECO:0000256" key="1">
    <source>
        <dbReference type="SAM" id="Phobius"/>
    </source>
</evidence>
<comment type="caution">
    <text evidence="2">The sequence shown here is derived from an EMBL/GenBank/DDBJ whole genome shotgun (WGS) entry which is preliminary data.</text>
</comment>
<feature type="transmembrane region" description="Helical" evidence="1">
    <location>
        <begin position="97"/>
        <end position="119"/>
    </location>
</feature>
<dbReference type="STRING" id="1798491.A3C87_00310"/>
<keyword evidence="1" id="KW-0472">Membrane</keyword>
<feature type="transmembrane region" description="Helical" evidence="1">
    <location>
        <begin position="37"/>
        <end position="55"/>
    </location>
</feature>
<keyword evidence="1" id="KW-1133">Transmembrane helix</keyword>
<name>A0A1F6DKB4_9BACT</name>
<dbReference type="AlphaFoldDB" id="A0A1F6DKB4"/>
<feature type="transmembrane region" description="Helical" evidence="1">
    <location>
        <begin position="7"/>
        <end position="31"/>
    </location>
</feature>
<reference evidence="2 3" key="1">
    <citation type="journal article" date="2016" name="Nat. Commun.">
        <title>Thousands of microbial genomes shed light on interconnected biogeochemical processes in an aquifer system.</title>
        <authorList>
            <person name="Anantharaman K."/>
            <person name="Brown C.T."/>
            <person name="Hug L.A."/>
            <person name="Sharon I."/>
            <person name="Castelle C.J."/>
            <person name="Probst A.J."/>
            <person name="Thomas B.C."/>
            <person name="Singh A."/>
            <person name="Wilkins M.J."/>
            <person name="Karaoz U."/>
            <person name="Brodie E.L."/>
            <person name="Williams K.H."/>
            <person name="Hubbard S.S."/>
            <person name="Banfield J.F."/>
        </authorList>
    </citation>
    <scope>NUCLEOTIDE SEQUENCE [LARGE SCALE GENOMIC DNA]</scope>
</reference>
<dbReference type="Proteomes" id="UP000176511">
    <property type="component" value="Unassembled WGS sequence"/>
</dbReference>
<evidence type="ECO:0000313" key="2">
    <source>
        <dbReference type="EMBL" id="OGG61826.1"/>
    </source>
</evidence>